<sequence>MTAAAHGHRATGGGRRYGGGAEGVSLDWSSSCLTDADLEERVGAELPTLLRRLRPDEGRSACTVNLAGNKLSGRQPLGTLLRQFREAEVRVTCLRLHRNHLRDEAVGALIEHIKASAEGGHRLTELHLSDNHLTEVGVRDLIEAAFRGYNGRRGRALWLRAENQHPPIANPRGVLDSLAADGMSVRLLPSKEYLVPGVGRPEVAVHLHHAFVEKTDQRWNAGLWVKGKGSLTEGASCSSHSPRWGAEKSPTKDRGQKWSDDRGYRNHRSAPAEQGPPLHAGKGGYDRVPKGRAAEQLRPPNGRVPEGSWRDWPRERSAASSGDWGSQVHGAWEEFPQGYAIPQVAWEQHGCASQQWLGNQCPEVFAGAGAGLQPAPMAWQQVPNPSASSRQGGLWLARAAESVRCKISVCQNLGILESSLNPAAVNDAEWMRIARLGAHNLAKQCSQRASVVIGSFMEEDGLQEATQVCAGEAGLAATFRELRLSCLLQSGPLHDEKDDNQCATLVAAIFGELLDVPPQGESDAHWNARKMAEWALLDAVFLLGSTRLVSAGAGLPRVWFAPHALGGAGC</sequence>
<dbReference type="SUPFAM" id="SSF52047">
    <property type="entry name" value="RNI-like"/>
    <property type="match status" value="1"/>
</dbReference>
<gene>
    <name evidence="2" type="ORF">AMON00008_LOCUS34096</name>
</gene>
<name>A0A7S4RFT9_9DINO</name>
<evidence type="ECO:0000313" key="2">
    <source>
        <dbReference type="EMBL" id="CAE4611588.1"/>
    </source>
</evidence>
<evidence type="ECO:0000256" key="1">
    <source>
        <dbReference type="SAM" id="MobiDB-lite"/>
    </source>
</evidence>
<organism evidence="2">
    <name type="scientific">Alexandrium monilatum</name>
    <dbReference type="NCBI Taxonomy" id="311494"/>
    <lineage>
        <taxon>Eukaryota</taxon>
        <taxon>Sar</taxon>
        <taxon>Alveolata</taxon>
        <taxon>Dinophyceae</taxon>
        <taxon>Gonyaulacales</taxon>
        <taxon>Pyrocystaceae</taxon>
        <taxon>Alexandrium</taxon>
    </lineage>
</organism>
<protein>
    <submittedName>
        <fullName evidence="2">Uncharacterized protein</fullName>
    </submittedName>
</protein>
<dbReference type="EMBL" id="HBNR01048813">
    <property type="protein sequence ID" value="CAE4611588.1"/>
    <property type="molecule type" value="Transcribed_RNA"/>
</dbReference>
<feature type="compositionally biased region" description="Basic and acidic residues" evidence="1">
    <location>
        <begin position="308"/>
        <end position="317"/>
    </location>
</feature>
<dbReference type="Gene3D" id="3.80.10.10">
    <property type="entry name" value="Ribonuclease Inhibitor"/>
    <property type="match status" value="1"/>
</dbReference>
<dbReference type="AlphaFoldDB" id="A0A7S4RFT9"/>
<accession>A0A7S4RFT9</accession>
<reference evidence="2" key="1">
    <citation type="submission" date="2021-01" db="EMBL/GenBank/DDBJ databases">
        <authorList>
            <person name="Corre E."/>
            <person name="Pelletier E."/>
            <person name="Niang G."/>
            <person name="Scheremetjew M."/>
            <person name="Finn R."/>
            <person name="Kale V."/>
            <person name="Holt S."/>
            <person name="Cochrane G."/>
            <person name="Meng A."/>
            <person name="Brown T."/>
            <person name="Cohen L."/>
        </authorList>
    </citation>
    <scope>NUCLEOTIDE SEQUENCE</scope>
    <source>
        <strain evidence="2">CCMP3105</strain>
    </source>
</reference>
<feature type="region of interest" description="Disordered" evidence="1">
    <location>
        <begin position="231"/>
        <end position="326"/>
    </location>
</feature>
<proteinExistence type="predicted"/>
<feature type="compositionally biased region" description="Basic and acidic residues" evidence="1">
    <location>
        <begin position="284"/>
        <end position="295"/>
    </location>
</feature>
<feature type="compositionally biased region" description="Basic and acidic residues" evidence="1">
    <location>
        <begin position="245"/>
        <end position="264"/>
    </location>
</feature>
<dbReference type="InterPro" id="IPR032675">
    <property type="entry name" value="LRR_dom_sf"/>
</dbReference>